<accession>A0A7J6W8U0</accession>
<evidence type="ECO:0000313" key="2">
    <source>
        <dbReference type="EMBL" id="KAF5193814.1"/>
    </source>
</evidence>
<dbReference type="InterPro" id="IPR044730">
    <property type="entry name" value="RNase_H-like_dom_plant"/>
</dbReference>
<evidence type="ECO:0000259" key="1">
    <source>
        <dbReference type="Pfam" id="PF13456"/>
    </source>
</evidence>
<dbReference type="Pfam" id="PF13456">
    <property type="entry name" value="RVT_3"/>
    <property type="match status" value="1"/>
</dbReference>
<dbReference type="CDD" id="cd06222">
    <property type="entry name" value="RNase_H_like"/>
    <property type="match status" value="1"/>
</dbReference>
<comment type="caution">
    <text evidence="2">The sequence shown here is derived from an EMBL/GenBank/DDBJ whole genome shotgun (WGS) entry which is preliminary data.</text>
</comment>
<keyword evidence="3" id="KW-1185">Reference proteome</keyword>
<dbReference type="Gene3D" id="3.30.420.10">
    <property type="entry name" value="Ribonuclease H-like superfamily/Ribonuclease H"/>
    <property type="match status" value="1"/>
</dbReference>
<dbReference type="GO" id="GO:0003676">
    <property type="term" value="F:nucleic acid binding"/>
    <property type="evidence" value="ECO:0007669"/>
    <property type="project" value="InterPro"/>
</dbReference>
<reference evidence="2 3" key="1">
    <citation type="submission" date="2020-06" db="EMBL/GenBank/DDBJ databases">
        <title>Transcriptomic and genomic resources for Thalictrum thalictroides and T. hernandezii: Facilitating candidate gene discovery in an emerging model plant lineage.</title>
        <authorList>
            <person name="Arias T."/>
            <person name="Riano-Pachon D.M."/>
            <person name="Di Stilio V.S."/>
        </authorList>
    </citation>
    <scope>NUCLEOTIDE SEQUENCE [LARGE SCALE GENOMIC DNA]</scope>
    <source>
        <strain evidence="3">cv. WT478/WT964</strain>
        <tissue evidence="2">Leaves</tissue>
    </source>
</reference>
<sequence>MPGSQGVTEWISPPPGWIKINFDTSYMSDIKQGAVAAIAIEGHILAGSIKRIKTMDAKEAEFQAAELAVKLAVNLNYLDVHLEGDNYNVINCLANKTTPPWNSS</sequence>
<dbReference type="EMBL" id="JABWDY010019563">
    <property type="protein sequence ID" value="KAF5193814.1"/>
    <property type="molecule type" value="Genomic_DNA"/>
</dbReference>
<dbReference type="OrthoDB" id="1906820at2759"/>
<organism evidence="2 3">
    <name type="scientific">Thalictrum thalictroides</name>
    <name type="common">Rue-anemone</name>
    <name type="synonym">Anemone thalictroides</name>
    <dbReference type="NCBI Taxonomy" id="46969"/>
    <lineage>
        <taxon>Eukaryota</taxon>
        <taxon>Viridiplantae</taxon>
        <taxon>Streptophyta</taxon>
        <taxon>Embryophyta</taxon>
        <taxon>Tracheophyta</taxon>
        <taxon>Spermatophyta</taxon>
        <taxon>Magnoliopsida</taxon>
        <taxon>Ranunculales</taxon>
        <taxon>Ranunculaceae</taxon>
        <taxon>Thalictroideae</taxon>
        <taxon>Thalictrum</taxon>
    </lineage>
</organism>
<dbReference type="InterPro" id="IPR053151">
    <property type="entry name" value="RNase_H-like"/>
</dbReference>
<dbReference type="InterPro" id="IPR002156">
    <property type="entry name" value="RNaseH_domain"/>
</dbReference>
<proteinExistence type="predicted"/>
<dbReference type="AlphaFoldDB" id="A0A7J6W8U0"/>
<gene>
    <name evidence="2" type="ORF">FRX31_016598</name>
</gene>
<dbReference type="GO" id="GO:0004523">
    <property type="term" value="F:RNA-DNA hybrid ribonuclease activity"/>
    <property type="evidence" value="ECO:0007669"/>
    <property type="project" value="InterPro"/>
</dbReference>
<dbReference type="SUPFAM" id="SSF53098">
    <property type="entry name" value="Ribonuclease H-like"/>
    <property type="match status" value="1"/>
</dbReference>
<evidence type="ECO:0000313" key="3">
    <source>
        <dbReference type="Proteomes" id="UP000554482"/>
    </source>
</evidence>
<feature type="domain" description="RNase H type-1" evidence="1">
    <location>
        <begin position="21"/>
        <end position="97"/>
    </location>
</feature>
<dbReference type="Proteomes" id="UP000554482">
    <property type="component" value="Unassembled WGS sequence"/>
</dbReference>
<dbReference type="PANTHER" id="PTHR47723:SF19">
    <property type="entry name" value="POLYNUCLEOTIDYL TRANSFERASE, RIBONUCLEASE H-LIKE SUPERFAMILY PROTEIN"/>
    <property type="match status" value="1"/>
</dbReference>
<dbReference type="InterPro" id="IPR036397">
    <property type="entry name" value="RNaseH_sf"/>
</dbReference>
<dbReference type="PANTHER" id="PTHR47723">
    <property type="entry name" value="OS05G0353850 PROTEIN"/>
    <property type="match status" value="1"/>
</dbReference>
<protein>
    <recommendedName>
        <fullName evidence="1">RNase H type-1 domain-containing protein</fullName>
    </recommendedName>
</protein>
<name>A0A7J6W8U0_THATH</name>
<dbReference type="InterPro" id="IPR012337">
    <property type="entry name" value="RNaseH-like_sf"/>
</dbReference>